<organism evidence="5 6">
    <name type="scientific">Musa troglodytarum</name>
    <name type="common">fe'i banana</name>
    <dbReference type="NCBI Taxonomy" id="320322"/>
    <lineage>
        <taxon>Eukaryota</taxon>
        <taxon>Viridiplantae</taxon>
        <taxon>Streptophyta</taxon>
        <taxon>Embryophyta</taxon>
        <taxon>Tracheophyta</taxon>
        <taxon>Spermatophyta</taxon>
        <taxon>Magnoliopsida</taxon>
        <taxon>Liliopsida</taxon>
        <taxon>Zingiberales</taxon>
        <taxon>Musaceae</taxon>
        <taxon>Musa</taxon>
    </lineage>
</organism>
<dbReference type="PROSITE" id="PS50084">
    <property type="entry name" value="KH_TYPE_1"/>
    <property type="match status" value="1"/>
</dbReference>
<dbReference type="InterPro" id="IPR004088">
    <property type="entry name" value="KH_dom_type_1"/>
</dbReference>
<dbReference type="EMBL" id="CP097509">
    <property type="protein sequence ID" value="URE16555.1"/>
    <property type="molecule type" value="Genomic_DNA"/>
</dbReference>
<dbReference type="Pfam" id="PF00013">
    <property type="entry name" value="KH_1"/>
    <property type="match status" value="1"/>
</dbReference>
<dbReference type="InterPro" id="IPR004087">
    <property type="entry name" value="KH_dom"/>
</dbReference>
<evidence type="ECO:0000259" key="4">
    <source>
        <dbReference type="SMART" id="SM00322"/>
    </source>
</evidence>
<evidence type="ECO:0000256" key="1">
    <source>
        <dbReference type="ARBA" id="ARBA00022737"/>
    </source>
</evidence>
<reference evidence="5" key="1">
    <citation type="submission" date="2022-05" db="EMBL/GenBank/DDBJ databases">
        <title>The Musa troglodytarum L. genome provides insights into the mechanism of non-climacteric behaviour and enrichment of carotenoids.</title>
        <authorList>
            <person name="Wang J."/>
        </authorList>
    </citation>
    <scope>NUCLEOTIDE SEQUENCE</scope>
    <source>
        <tissue evidence="5">Leaf</tissue>
    </source>
</reference>
<dbReference type="SMART" id="SM00322">
    <property type="entry name" value="KH"/>
    <property type="match status" value="1"/>
</dbReference>
<gene>
    <name evidence="5" type="ORF">MUK42_30663</name>
</gene>
<sequence length="171" mass="18061">MKPLMFRSSPLAPIAPLYSSDSSNSLGVASPVVPHPSQSPGGPLEGQSNSVTIAIADEHIGAVVGRGGRNIMEISQVSGARIKISDRGDFISGTSDRKVTITGSPEAIRAAEALIMQKSISSHLLATSVSRRHSIKEVKQLEEAQMTIWWANGEGGKSRRGCILPSASFLK</sequence>
<evidence type="ECO:0000313" key="5">
    <source>
        <dbReference type="EMBL" id="URE16555.1"/>
    </source>
</evidence>
<dbReference type="AlphaFoldDB" id="A0A9E7GKM9"/>
<dbReference type="Proteomes" id="UP001055439">
    <property type="component" value="Chromosome 7"/>
</dbReference>
<evidence type="ECO:0000256" key="2">
    <source>
        <dbReference type="PROSITE-ProRule" id="PRU00117"/>
    </source>
</evidence>
<dbReference type="SUPFAM" id="SSF54791">
    <property type="entry name" value="Eukaryotic type KH-domain (KH-domain type I)"/>
    <property type="match status" value="1"/>
</dbReference>
<evidence type="ECO:0000256" key="3">
    <source>
        <dbReference type="SAM" id="MobiDB-lite"/>
    </source>
</evidence>
<protein>
    <submittedName>
        <fullName evidence="5">RNA-binding protein</fullName>
    </submittedName>
</protein>
<keyword evidence="1" id="KW-0677">Repeat</keyword>
<dbReference type="Gene3D" id="3.30.1370.10">
    <property type="entry name" value="K Homology domain, type 1"/>
    <property type="match status" value="1"/>
</dbReference>
<feature type="compositionally biased region" description="Polar residues" evidence="3">
    <location>
        <begin position="36"/>
        <end position="48"/>
    </location>
</feature>
<feature type="region of interest" description="Disordered" evidence="3">
    <location>
        <begin position="28"/>
        <end position="48"/>
    </location>
</feature>
<accession>A0A9E7GKM9</accession>
<dbReference type="InterPro" id="IPR036612">
    <property type="entry name" value="KH_dom_type_1_sf"/>
</dbReference>
<keyword evidence="2" id="KW-0694">RNA-binding</keyword>
<keyword evidence="6" id="KW-1185">Reference proteome</keyword>
<evidence type="ECO:0000313" key="6">
    <source>
        <dbReference type="Proteomes" id="UP001055439"/>
    </source>
</evidence>
<name>A0A9E7GKM9_9LILI</name>
<dbReference type="PANTHER" id="PTHR10288">
    <property type="entry name" value="KH DOMAIN CONTAINING RNA BINDING PROTEIN"/>
    <property type="match status" value="1"/>
</dbReference>
<feature type="domain" description="K Homology" evidence="4">
    <location>
        <begin position="47"/>
        <end position="120"/>
    </location>
</feature>
<proteinExistence type="predicted"/>
<dbReference type="OrthoDB" id="441329at2759"/>
<dbReference type="GO" id="GO:0003723">
    <property type="term" value="F:RNA binding"/>
    <property type="evidence" value="ECO:0007669"/>
    <property type="project" value="UniProtKB-UniRule"/>
</dbReference>